<dbReference type="RefSeq" id="WP_039415672.1">
    <property type="nucleotide sequence ID" value="NZ_JWSZ01000011.1"/>
</dbReference>
<dbReference type="AlphaFoldDB" id="A0A0B4D062"/>
<dbReference type="InterPro" id="IPR045773">
    <property type="entry name" value="DUF6226"/>
</dbReference>
<sequence>MTPYTRPSIAPQVFVDAAGQVIDYGNRWEGSPPTEAYSVTVHPERYAPLHTVAAALIDHLRLTYDVEIDDGPHAVADLLAPPSWEVPRAVRVRPREPDCAGLTFVFTAFPGLLLHADLLHDFPFPLCGCDACDTSWQREADELEEHVFAVVSGNYRESVERRDAEAAAWYQVRYPNGSSGGFSNAITVPAERRAAAKPVLRQLSSGWRAWPRRTRAE</sequence>
<comment type="caution">
    <text evidence="1">The sequence shown here is derived from an EMBL/GenBank/DDBJ whole genome shotgun (WGS) entry which is preliminary data.</text>
</comment>
<evidence type="ECO:0000313" key="1">
    <source>
        <dbReference type="EMBL" id="KIC57685.1"/>
    </source>
</evidence>
<reference evidence="1 2" key="1">
    <citation type="submission" date="2014-12" db="EMBL/GenBank/DDBJ databases">
        <title>Genome sequencing of Microbacterium hominis TPW29.</title>
        <authorList>
            <person name="Tan P.W."/>
            <person name="Chan K.-G."/>
        </authorList>
    </citation>
    <scope>NUCLEOTIDE SEQUENCE [LARGE SCALE GENOMIC DNA]</scope>
    <source>
        <strain evidence="1 2">TPW29</strain>
    </source>
</reference>
<dbReference type="Proteomes" id="UP000031202">
    <property type="component" value="Unassembled WGS sequence"/>
</dbReference>
<accession>A0A0B4D062</accession>
<organism evidence="1 2">
    <name type="scientific">Microbacterium hominis</name>
    <dbReference type="NCBI Taxonomy" id="162426"/>
    <lineage>
        <taxon>Bacteria</taxon>
        <taxon>Bacillati</taxon>
        <taxon>Actinomycetota</taxon>
        <taxon>Actinomycetes</taxon>
        <taxon>Micrococcales</taxon>
        <taxon>Microbacteriaceae</taxon>
        <taxon>Microbacterium</taxon>
    </lineage>
</organism>
<gene>
    <name evidence="1" type="ORF">RM52_08710</name>
</gene>
<proteinExistence type="predicted"/>
<dbReference type="EMBL" id="JWSZ01000011">
    <property type="protein sequence ID" value="KIC57685.1"/>
    <property type="molecule type" value="Genomic_DNA"/>
</dbReference>
<protein>
    <submittedName>
        <fullName evidence="1">Uncharacterized protein</fullName>
    </submittedName>
</protein>
<dbReference type="Pfam" id="PF19736">
    <property type="entry name" value="DUF6226"/>
    <property type="match status" value="1"/>
</dbReference>
<evidence type="ECO:0000313" key="2">
    <source>
        <dbReference type="Proteomes" id="UP000031202"/>
    </source>
</evidence>
<name>A0A0B4D062_9MICO</name>